<name>A0A9C6UC51_FRAOC</name>
<dbReference type="InterPro" id="IPR053010">
    <property type="entry name" value="SET_SmydA-8"/>
</dbReference>
<dbReference type="GO" id="GO:0008276">
    <property type="term" value="F:protein methyltransferase activity"/>
    <property type="evidence" value="ECO:0007669"/>
    <property type="project" value="UniProtKB-ARBA"/>
</dbReference>
<dbReference type="OrthoDB" id="5945798at2759"/>
<dbReference type="Pfam" id="PF01753">
    <property type="entry name" value="zf-MYND"/>
    <property type="match status" value="1"/>
</dbReference>
<proteinExistence type="predicted"/>
<keyword evidence="7" id="KW-1185">Reference proteome</keyword>
<dbReference type="PANTHER" id="PTHR46455:SF5">
    <property type="entry name" value="SET AND MYND DOMAIN CONTAINING, ARTHROPOD-SPECIFIC, MEMBER 4, ISOFORM A"/>
    <property type="match status" value="1"/>
</dbReference>
<reference evidence="8" key="1">
    <citation type="submission" date="2025-08" db="UniProtKB">
        <authorList>
            <consortium name="RefSeq"/>
        </authorList>
    </citation>
    <scope>IDENTIFICATION</scope>
    <source>
        <tissue evidence="8">Whole organism</tissue>
    </source>
</reference>
<evidence type="ECO:0000256" key="3">
    <source>
        <dbReference type="ARBA" id="ARBA00022833"/>
    </source>
</evidence>
<dbReference type="GeneID" id="113217068"/>
<dbReference type="Proteomes" id="UP000504606">
    <property type="component" value="Unplaced"/>
</dbReference>
<dbReference type="InterPro" id="IPR002893">
    <property type="entry name" value="Znf_MYND"/>
</dbReference>
<dbReference type="GO" id="GO:0008270">
    <property type="term" value="F:zinc ion binding"/>
    <property type="evidence" value="ECO:0007669"/>
    <property type="project" value="UniProtKB-KW"/>
</dbReference>
<dbReference type="PROSITE" id="PS50865">
    <property type="entry name" value="ZF_MYND_2"/>
    <property type="match status" value="1"/>
</dbReference>
<dbReference type="PANTHER" id="PTHR46455">
    <property type="entry name" value="SET AND MYND DOMAIN CONTAINING, ARTHROPOD-SPECIFIC, MEMBER 4, ISOFORM A"/>
    <property type="match status" value="1"/>
</dbReference>
<gene>
    <name evidence="8" type="primary">LOC113217068</name>
</gene>
<keyword evidence="2 4" id="KW-0863">Zinc-finger</keyword>
<feature type="domain" description="MYND-type" evidence="6">
    <location>
        <begin position="14"/>
        <end position="49"/>
    </location>
</feature>
<dbReference type="GO" id="GO:0008170">
    <property type="term" value="F:N-methyltransferase activity"/>
    <property type="evidence" value="ECO:0007669"/>
    <property type="project" value="UniProtKB-ARBA"/>
</dbReference>
<dbReference type="AlphaFoldDB" id="A0A9C6UC51"/>
<dbReference type="Gene3D" id="1.10.220.160">
    <property type="match status" value="1"/>
</dbReference>
<dbReference type="CDD" id="cd20071">
    <property type="entry name" value="SET_SMYD"/>
    <property type="match status" value="1"/>
</dbReference>
<dbReference type="InterPro" id="IPR001214">
    <property type="entry name" value="SET_dom"/>
</dbReference>
<evidence type="ECO:0000313" key="8">
    <source>
        <dbReference type="RefSeq" id="XP_052126158.1"/>
    </source>
</evidence>
<evidence type="ECO:0000259" key="5">
    <source>
        <dbReference type="PROSITE" id="PS50280"/>
    </source>
</evidence>
<sequence length="546" mass="61037">MEDHFTYGPRRGPCVVCGQAGTACARCRVAFYCGKEHQKQHWKLHKPTCGCLEVRADERVGRHIVAVKDIPMRTVLMRELPLVVYPGASTNPLEPTKLCVACCLKCNETVPCSHCGWPLCKRSCPYLDRHNIECAALKPKQAPVKCFSVTALHVLGVVRIWKTFEQEQGPRLLNLQHEMATPSPEYGTVEAANLKVAREGFRTAVSSAAAMASTMVACSRPETLKGLERASGAAILNGFVLMNEKCGSALYSGLSLLEHSCVPNARVIPDEDSDSDELLLIASRDIAAGEHVTIDYNYQRFPTLSERLRTNASRGFVCRCELCEDPTEKGTYFNAWCCTTCKSRDLKSLVTPVDAFGWQCRVCKSSGPSVDPAVRELEESFASLQASMALHPDPLGEDAQRLWQRFIDSAVWPKGPLHLTHHLVVKARAELLGQGDNRYPVRIPATLKEAGYLVEICKRLLDVAVALHPPIHGDWFEVKMFLFEFTMAKLMLQHRHGLQGNRRTVNCEIDKLKKELCALLAEIRHIAVTQFELKAVQRMEWLLRFV</sequence>
<feature type="domain" description="SET" evidence="5">
    <location>
        <begin position="50"/>
        <end position="297"/>
    </location>
</feature>
<evidence type="ECO:0000256" key="2">
    <source>
        <dbReference type="ARBA" id="ARBA00022771"/>
    </source>
</evidence>
<dbReference type="RefSeq" id="XP_052126158.1">
    <property type="nucleotide sequence ID" value="XM_052270198.1"/>
</dbReference>
<evidence type="ECO:0000256" key="1">
    <source>
        <dbReference type="ARBA" id="ARBA00022723"/>
    </source>
</evidence>
<dbReference type="InterPro" id="IPR046341">
    <property type="entry name" value="SET_dom_sf"/>
</dbReference>
<dbReference type="Gene3D" id="2.170.270.10">
    <property type="entry name" value="SET domain"/>
    <property type="match status" value="1"/>
</dbReference>
<keyword evidence="1" id="KW-0479">Metal-binding</keyword>
<dbReference type="KEGG" id="foc:113217068"/>
<dbReference type="Pfam" id="PF00856">
    <property type="entry name" value="SET"/>
    <property type="match status" value="1"/>
</dbReference>
<dbReference type="PROSITE" id="PS50280">
    <property type="entry name" value="SET"/>
    <property type="match status" value="1"/>
</dbReference>
<evidence type="ECO:0000313" key="7">
    <source>
        <dbReference type="Proteomes" id="UP000504606"/>
    </source>
</evidence>
<dbReference type="Gene3D" id="6.10.140.2220">
    <property type="match status" value="2"/>
</dbReference>
<keyword evidence="3" id="KW-0862">Zinc</keyword>
<dbReference type="SMART" id="SM00317">
    <property type="entry name" value="SET"/>
    <property type="match status" value="1"/>
</dbReference>
<protein>
    <submittedName>
        <fullName evidence="8">SET domain-containing protein SmydA-8</fullName>
    </submittedName>
</protein>
<accession>A0A9C6UC51</accession>
<evidence type="ECO:0000259" key="6">
    <source>
        <dbReference type="PROSITE" id="PS50865"/>
    </source>
</evidence>
<evidence type="ECO:0000256" key="4">
    <source>
        <dbReference type="PROSITE-ProRule" id="PRU00134"/>
    </source>
</evidence>
<dbReference type="SUPFAM" id="SSF82199">
    <property type="entry name" value="SET domain"/>
    <property type="match status" value="1"/>
</dbReference>
<dbReference type="SUPFAM" id="SSF144232">
    <property type="entry name" value="HIT/MYND zinc finger-like"/>
    <property type="match status" value="1"/>
</dbReference>
<organism evidence="7 8">
    <name type="scientific">Frankliniella occidentalis</name>
    <name type="common">Western flower thrips</name>
    <name type="synonym">Euthrips occidentalis</name>
    <dbReference type="NCBI Taxonomy" id="133901"/>
    <lineage>
        <taxon>Eukaryota</taxon>
        <taxon>Metazoa</taxon>
        <taxon>Ecdysozoa</taxon>
        <taxon>Arthropoda</taxon>
        <taxon>Hexapoda</taxon>
        <taxon>Insecta</taxon>
        <taxon>Pterygota</taxon>
        <taxon>Neoptera</taxon>
        <taxon>Paraneoptera</taxon>
        <taxon>Thysanoptera</taxon>
        <taxon>Terebrantia</taxon>
        <taxon>Thripoidea</taxon>
        <taxon>Thripidae</taxon>
        <taxon>Frankliniella</taxon>
    </lineage>
</organism>
<dbReference type="GO" id="GO:0008757">
    <property type="term" value="F:S-adenosylmethionine-dependent methyltransferase activity"/>
    <property type="evidence" value="ECO:0007669"/>
    <property type="project" value="UniProtKB-ARBA"/>
</dbReference>